<dbReference type="EMBL" id="JASSOM010000072">
    <property type="protein sequence ID" value="MDK9365364.1"/>
    <property type="molecule type" value="Genomic_DNA"/>
</dbReference>
<dbReference type="AlphaFoldDB" id="A0AAP4FX93"/>
<protein>
    <submittedName>
        <fullName evidence="1">Protein ren</fullName>
    </submittedName>
</protein>
<gene>
    <name evidence="1" type="ORF">QQF32_19390</name>
</gene>
<dbReference type="RefSeq" id="WP_285150090.1">
    <property type="nucleotide sequence ID" value="NZ_JASSOM010000072.1"/>
</dbReference>
<evidence type="ECO:0000313" key="1">
    <source>
        <dbReference type="EMBL" id="MDK9365364.1"/>
    </source>
</evidence>
<organism evidence="1 2">
    <name type="scientific">Lelliottia wanjuensis</name>
    <dbReference type="NCBI Taxonomy" id="3050585"/>
    <lineage>
        <taxon>Bacteria</taxon>
        <taxon>Pseudomonadati</taxon>
        <taxon>Pseudomonadota</taxon>
        <taxon>Gammaproteobacteria</taxon>
        <taxon>Enterobacterales</taxon>
        <taxon>Enterobacteriaceae</taxon>
        <taxon>Lelliottia</taxon>
    </lineage>
</organism>
<comment type="caution">
    <text evidence="1">The sequence shown here is derived from an EMBL/GenBank/DDBJ whole genome shotgun (WGS) entry which is preliminary data.</text>
</comment>
<accession>A0AAP4FX93</accession>
<reference evidence="1 2" key="1">
    <citation type="submission" date="2023-06" db="EMBL/GenBank/DDBJ databases">
        <title>Identification and characterization of antibiotic-resistant Gram-negative bacteria.</title>
        <authorList>
            <person name="Cho G.-S."/>
            <person name="Lee J."/>
            <person name="Tai E."/>
            <person name="Jeong S."/>
            <person name="Kim I."/>
            <person name="Kim B.-E."/>
            <person name="Jeong M.-I."/>
            <person name="Oh K.-K."/>
            <person name="Franz C.M.A.P."/>
        </authorList>
    </citation>
    <scope>NUCLEOTIDE SEQUENCE [LARGE SCALE GENOMIC DNA]</scope>
    <source>
        <strain evidence="1 2">V106_12</strain>
    </source>
</reference>
<dbReference type="Proteomes" id="UP001223214">
    <property type="component" value="Unassembled WGS sequence"/>
</dbReference>
<evidence type="ECO:0000313" key="2">
    <source>
        <dbReference type="Proteomes" id="UP001223214"/>
    </source>
</evidence>
<proteinExistence type="predicted"/>
<keyword evidence="2" id="KW-1185">Reference proteome</keyword>
<sequence length="99" mass="11212">MTGREAIEWYLECYGSFTAELVCEATGVSRSQIAAASFKMRERGEIVLLERNWRTHVYVAGEDDEDKPINRDGENTIFSECLASDAMKRVLTVYGRLSP</sequence>
<name>A0AAP4FX93_9ENTR</name>